<proteinExistence type="predicted"/>
<reference evidence="2" key="1">
    <citation type="submission" date="2022-11" db="EMBL/GenBank/DDBJ databases">
        <title>Centuries of genome instability and evolution in soft-shell clam transmissible cancer (bioRxiv).</title>
        <authorList>
            <person name="Hart S.F.M."/>
            <person name="Yonemitsu M.A."/>
            <person name="Giersch R.M."/>
            <person name="Beal B.F."/>
            <person name="Arriagada G."/>
            <person name="Davis B.W."/>
            <person name="Ostrander E.A."/>
            <person name="Goff S.P."/>
            <person name="Metzger M.J."/>
        </authorList>
    </citation>
    <scope>NUCLEOTIDE SEQUENCE</scope>
    <source>
        <strain evidence="2">MELC-2E11</strain>
        <tissue evidence="2">Siphon/mantle</tissue>
    </source>
</reference>
<accession>A0ABY7DW10</accession>
<feature type="chain" id="PRO_5045426234" evidence="1">
    <location>
        <begin position="22"/>
        <end position="245"/>
    </location>
</feature>
<name>A0ABY7DW10_MYAAR</name>
<sequence length="245" mass="27024">MRAVVVCVCVLMLCCPLVCFGKLINIPGGMPIADFNSKVVGKYQRQVYLAVPVINGAPIYASALGYQFKLQQLGVPNNYKKTAIFDVANVAHATLVDKAHDTLVDRANGTLVDKAHDTLFDRAHGTLVDKAHDTLVDKAHGTLVDKAHDTLVDRAHARTVIYWSSDVDSYTLVLRCYNNDGLPVPQKCKPEDTEIGLSVPQTLDKLKWSMVLEDLEAADVEFGDDRFQWFFNFNYGKSTCVGGSD</sequence>
<keyword evidence="1" id="KW-0732">Signal</keyword>
<evidence type="ECO:0000313" key="2">
    <source>
        <dbReference type="EMBL" id="WAR01882.1"/>
    </source>
</evidence>
<keyword evidence="3" id="KW-1185">Reference proteome</keyword>
<dbReference type="Proteomes" id="UP001164746">
    <property type="component" value="Chromosome 4"/>
</dbReference>
<gene>
    <name evidence="2" type="ORF">MAR_008440</name>
</gene>
<protein>
    <submittedName>
        <fullName evidence="2">Uncharacterized protein</fullName>
    </submittedName>
</protein>
<evidence type="ECO:0000313" key="3">
    <source>
        <dbReference type="Proteomes" id="UP001164746"/>
    </source>
</evidence>
<evidence type="ECO:0000256" key="1">
    <source>
        <dbReference type="SAM" id="SignalP"/>
    </source>
</evidence>
<organism evidence="2 3">
    <name type="scientific">Mya arenaria</name>
    <name type="common">Soft-shell clam</name>
    <dbReference type="NCBI Taxonomy" id="6604"/>
    <lineage>
        <taxon>Eukaryota</taxon>
        <taxon>Metazoa</taxon>
        <taxon>Spiralia</taxon>
        <taxon>Lophotrochozoa</taxon>
        <taxon>Mollusca</taxon>
        <taxon>Bivalvia</taxon>
        <taxon>Autobranchia</taxon>
        <taxon>Heteroconchia</taxon>
        <taxon>Euheterodonta</taxon>
        <taxon>Imparidentia</taxon>
        <taxon>Neoheterodontei</taxon>
        <taxon>Myida</taxon>
        <taxon>Myoidea</taxon>
        <taxon>Myidae</taxon>
        <taxon>Mya</taxon>
    </lineage>
</organism>
<dbReference type="EMBL" id="CP111015">
    <property type="protein sequence ID" value="WAR01882.1"/>
    <property type="molecule type" value="Genomic_DNA"/>
</dbReference>
<feature type="signal peptide" evidence="1">
    <location>
        <begin position="1"/>
        <end position="21"/>
    </location>
</feature>